<dbReference type="GO" id="GO:0006950">
    <property type="term" value="P:response to stress"/>
    <property type="evidence" value="ECO:0007669"/>
    <property type="project" value="TreeGrafter"/>
</dbReference>
<dbReference type="InterPro" id="IPR039422">
    <property type="entry name" value="MarR/SlyA-like"/>
</dbReference>
<dbReference type="GO" id="GO:0003700">
    <property type="term" value="F:DNA-binding transcription factor activity"/>
    <property type="evidence" value="ECO:0007669"/>
    <property type="project" value="InterPro"/>
</dbReference>
<evidence type="ECO:0000313" key="3">
    <source>
        <dbReference type="Proteomes" id="UP000324233"/>
    </source>
</evidence>
<dbReference type="EMBL" id="CP042997">
    <property type="protein sequence ID" value="QEH35691.1"/>
    <property type="molecule type" value="Genomic_DNA"/>
</dbReference>
<dbReference type="InterPro" id="IPR036388">
    <property type="entry name" value="WH-like_DNA-bd_sf"/>
</dbReference>
<dbReference type="Proteomes" id="UP000324233">
    <property type="component" value="Chromosome"/>
</dbReference>
<organism evidence="2 3">
    <name type="scientific">Aquisphaera giovannonii</name>
    <dbReference type="NCBI Taxonomy" id="406548"/>
    <lineage>
        <taxon>Bacteria</taxon>
        <taxon>Pseudomonadati</taxon>
        <taxon>Planctomycetota</taxon>
        <taxon>Planctomycetia</taxon>
        <taxon>Isosphaerales</taxon>
        <taxon>Isosphaeraceae</taxon>
        <taxon>Aquisphaera</taxon>
    </lineage>
</organism>
<dbReference type="SMART" id="SM00347">
    <property type="entry name" value="HTH_MARR"/>
    <property type="match status" value="1"/>
</dbReference>
<dbReference type="RefSeq" id="WP_168221950.1">
    <property type="nucleotide sequence ID" value="NZ_CP042997.1"/>
</dbReference>
<dbReference type="KEGG" id="agv:OJF2_42460"/>
<dbReference type="SUPFAM" id="SSF46785">
    <property type="entry name" value="Winged helix' DNA-binding domain"/>
    <property type="match status" value="1"/>
</dbReference>
<dbReference type="Pfam" id="PF12802">
    <property type="entry name" value="MarR_2"/>
    <property type="match status" value="1"/>
</dbReference>
<dbReference type="InterPro" id="IPR036390">
    <property type="entry name" value="WH_DNA-bd_sf"/>
</dbReference>
<accession>A0A5B9W6S5</accession>
<proteinExistence type="predicted"/>
<dbReference type="PANTHER" id="PTHR33164">
    <property type="entry name" value="TRANSCRIPTIONAL REGULATOR, MARR FAMILY"/>
    <property type="match status" value="1"/>
</dbReference>
<feature type="domain" description="HTH marR-type" evidence="1">
    <location>
        <begin position="9"/>
        <end position="142"/>
    </location>
</feature>
<name>A0A5B9W6S5_9BACT</name>
<dbReference type="AlphaFoldDB" id="A0A5B9W6S5"/>
<dbReference type="InterPro" id="IPR000835">
    <property type="entry name" value="HTH_MarR-typ"/>
</dbReference>
<evidence type="ECO:0000259" key="1">
    <source>
        <dbReference type="PROSITE" id="PS50995"/>
    </source>
</evidence>
<dbReference type="Gene3D" id="1.10.10.10">
    <property type="entry name" value="Winged helix-like DNA-binding domain superfamily/Winged helix DNA-binding domain"/>
    <property type="match status" value="1"/>
</dbReference>
<gene>
    <name evidence="2" type="primary">yusO</name>
    <name evidence="2" type="ORF">OJF2_42460</name>
</gene>
<protein>
    <submittedName>
        <fullName evidence="2">Putative HTH-type transcriptional regulator YusO</fullName>
    </submittedName>
</protein>
<reference evidence="2 3" key="1">
    <citation type="submission" date="2019-08" db="EMBL/GenBank/DDBJ databases">
        <title>Deep-cultivation of Planctomycetes and their phenomic and genomic characterization uncovers novel biology.</title>
        <authorList>
            <person name="Wiegand S."/>
            <person name="Jogler M."/>
            <person name="Boedeker C."/>
            <person name="Pinto D."/>
            <person name="Vollmers J."/>
            <person name="Rivas-Marin E."/>
            <person name="Kohn T."/>
            <person name="Peeters S.H."/>
            <person name="Heuer A."/>
            <person name="Rast P."/>
            <person name="Oberbeckmann S."/>
            <person name="Bunk B."/>
            <person name="Jeske O."/>
            <person name="Meyerdierks A."/>
            <person name="Storesund J.E."/>
            <person name="Kallscheuer N."/>
            <person name="Luecker S."/>
            <person name="Lage O.M."/>
            <person name="Pohl T."/>
            <person name="Merkel B.J."/>
            <person name="Hornburger P."/>
            <person name="Mueller R.-W."/>
            <person name="Bruemmer F."/>
            <person name="Labrenz M."/>
            <person name="Spormann A.M."/>
            <person name="Op den Camp H."/>
            <person name="Overmann J."/>
            <person name="Amann R."/>
            <person name="Jetten M.S.M."/>
            <person name="Mascher T."/>
            <person name="Medema M.H."/>
            <person name="Devos D.P."/>
            <person name="Kaster A.-K."/>
            <person name="Ovreas L."/>
            <person name="Rohde M."/>
            <person name="Galperin M.Y."/>
            <person name="Jogler C."/>
        </authorList>
    </citation>
    <scope>NUCLEOTIDE SEQUENCE [LARGE SCALE GENOMIC DNA]</scope>
    <source>
        <strain evidence="2 3">OJF2</strain>
    </source>
</reference>
<dbReference type="PROSITE" id="PS50995">
    <property type="entry name" value="HTH_MARR_2"/>
    <property type="match status" value="1"/>
</dbReference>
<dbReference type="PANTHER" id="PTHR33164:SF43">
    <property type="entry name" value="HTH-TYPE TRANSCRIPTIONAL REPRESSOR YETL"/>
    <property type="match status" value="1"/>
</dbReference>
<evidence type="ECO:0000313" key="2">
    <source>
        <dbReference type="EMBL" id="QEH35691.1"/>
    </source>
</evidence>
<keyword evidence="3" id="KW-1185">Reference proteome</keyword>
<sequence>MSPSEKEGPRDASGTLANLWRLMQSILDEAAPVLEAQGLSPKAFFVLEAVGEHPFPAELARRMHLPPPTVTYLVKQLEAGGFLERRAEAGDLRKFRLALTAAGEAALGRGGAALGEAFAGRLGRLSPGEAAAFDRVVGRLAAPRDDGA</sequence>